<dbReference type="PANTHER" id="PTHR43685">
    <property type="entry name" value="GLYCOSYLTRANSFERASE"/>
    <property type="match status" value="1"/>
</dbReference>
<dbReference type="InterPro" id="IPR001173">
    <property type="entry name" value="Glyco_trans_2-like"/>
</dbReference>
<gene>
    <name evidence="2" type="ORF">MN202_01200</name>
</gene>
<comment type="caution">
    <text evidence="2">The sequence shown here is derived from an EMBL/GenBank/DDBJ whole genome shotgun (WGS) entry which is preliminary data.</text>
</comment>
<sequence length="283" mass="32236">MLNPLVTIYIPTHNRPQMLARALVSAVEQDYSNIEIIVVDDGSTEENFAKVAELCSNYSNVLLLRQSKASGACAARNLAINSARGQFITGLDDDDEFTSGRITAFVSQWFKFSQPSLLCTGYCFILRGGSAIQSGRRAMQIDAARVLHVNDIGNQVFTRTDYLQQISGFDPVLEACQDYDVWIRLILKFGIGYRLALVNYIVHQEHDSPRISQFDKRLRGHNQLIEKYRNVFTPEQLNSQKFFCALYAGEKNLFRLLKLARWRHILVLIKVLYARTMINKSSD</sequence>
<dbReference type="CDD" id="cd00761">
    <property type="entry name" value="Glyco_tranf_GTA_type"/>
    <property type="match status" value="1"/>
</dbReference>
<dbReference type="InterPro" id="IPR050834">
    <property type="entry name" value="Glycosyltransf_2"/>
</dbReference>
<dbReference type="GO" id="GO:0016757">
    <property type="term" value="F:glycosyltransferase activity"/>
    <property type="evidence" value="ECO:0007669"/>
    <property type="project" value="UniProtKB-KW"/>
</dbReference>
<dbReference type="PANTHER" id="PTHR43685:SF2">
    <property type="entry name" value="GLYCOSYLTRANSFERASE 2-LIKE DOMAIN-CONTAINING PROTEIN"/>
    <property type="match status" value="1"/>
</dbReference>
<dbReference type="InterPro" id="IPR029044">
    <property type="entry name" value="Nucleotide-diphossugar_trans"/>
</dbReference>
<accession>A0ABU8C1R7</accession>
<dbReference type="EC" id="2.4.-.-" evidence="2"/>
<dbReference type="Proteomes" id="UP001375382">
    <property type="component" value="Unassembled WGS sequence"/>
</dbReference>
<evidence type="ECO:0000259" key="1">
    <source>
        <dbReference type="Pfam" id="PF00535"/>
    </source>
</evidence>
<feature type="domain" description="Glycosyltransferase 2-like" evidence="1">
    <location>
        <begin position="7"/>
        <end position="108"/>
    </location>
</feature>
<protein>
    <submittedName>
        <fullName evidence="2">Glycosyltransferase</fullName>
        <ecNumber evidence="2">2.4.-.-</ecNumber>
    </submittedName>
</protein>
<keyword evidence="3" id="KW-1185">Reference proteome</keyword>
<dbReference type="Pfam" id="PF00535">
    <property type="entry name" value="Glycos_transf_2"/>
    <property type="match status" value="1"/>
</dbReference>
<dbReference type="RefSeq" id="WP_335734255.1">
    <property type="nucleotide sequence ID" value="NZ_JALAAR010000001.1"/>
</dbReference>
<evidence type="ECO:0000313" key="2">
    <source>
        <dbReference type="EMBL" id="MEH8015835.1"/>
    </source>
</evidence>
<name>A0ABU8C1R7_9GAMM</name>
<reference evidence="2 3" key="1">
    <citation type="journal article" date="2023" name="Ecotoxicol. Environ. Saf.">
        <title>Mercury remediation potential of mercury-resistant strain Rheinheimera metallidurans sp. nov. isolated from a municipal waste dumping site.</title>
        <authorList>
            <person name="Yadav V."/>
            <person name="Manjhi A."/>
            <person name="Vadakedath N."/>
        </authorList>
    </citation>
    <scope>NUCLEOTIDE SEQUENCE [LARGE SCALE GENOMIC DNA]</scope>
    <source>
        <strain evidence="2 3">E-49</strain>
    </source>
</reference>
<evidence type="ECO:0000313" key="3">
    <source>
        <dbReference type="Proteomes" id="UP001375382"/>
    </source>
</evidence>
<organism evidence="2 3">
    <name type="scientific">Rheinheimera muenzenbergensis</name>
    <dbReference type="NCBI Taxonomy" id="1193628"/>
    <lineage>
        <taxon>Bacteria</taxon>
        <taxon>Pseudomonadati</taxon>
        <taxon>Pseudomonadota</taxon>
        <taxon>Gammaproteobacteria</taxon>
        <taxon>Chromatiales</taxon>
        <taxon>Chromatiaceae</taxon>
        <taxon>Rheinheimera</taxon>
    </lineage>
</organism>
<dbReference type="Gene3D" id="3.90.550.10">
    <property type="entry name" value="Spore Coat Polysaccharide Biosynthesis Protein SpsA, Chain A"/>
    <property type="match status" value="1"/>
</dbReference>
<keyword evidence="2" id="KW-0328">Glycosyltransferase</keyword>
<dbReference type="EMBL" id="JALAAR010000001">
    <property type="protein sequence ID" value="MEH8015835.1"/>
    <property type="molecule type" value="Genomic_DNA"/>
</dbReference>
<proteinExistence type="predicted"/>
<keyword evidence="2" id="KW-0808">Transferase</keyword>
<dbReference type="SUPFAM" id="SSF53448">
    <property type="entry name" value="Nucleotide-diphospho-sugar transferases"/>
    <property type="match status" value="1"/>
</dbReference>